<dbReference type="STRING" id="709032.Sulku_0595"/>
<dbReference type="GO" id="GO:0020037">
    <property type="term" value="F:heme binding"/>
    <property type="evidence" value="ECO:0007669"/>
    <property type="project" value="InterPro"/>
</dbReference>
<dbReference type="OrthoDB" id="9789237at2"/>
<feature type="chain" id="PRO_5003190303" evidence="1">
    <location>
        <begin position="20"/>
        <end position="107"/>
    </location>
</feature>
<accession>E4U0G4</accession>
<evidence type="ECO:0000256" key="1">
    <source>
        <dbReference type="SAM" id="SignalP"/>
    </source>
</evidence>
<evidence type="ECO:0000313" key="2">
    <source>
        <dbReference type="EMBL" id="ADR33261.1"/>
    </source>
</evidence>
<dbReference type="InterPro" id="IPR036909">
    <property type="entry name" value="Cyt_c-like_dom_sf"/>
</dbReference>
<dbReference type="SUPFAM" id="SSF46626">
    <property type="entry name" value="Cytochrome c"/>
    <property type="match status" value="1"/>
</dbReference>
<protein>
    <submittedName>
        <fullName evidence="2">Sulfite dehydrogenase (Cytochrome) subunit SorB</fullName>
        <ecNumber evidence="2">1.8.2.1</ecNumber>
    </submittedName>
</protein>
<dbReference type="RefSeq" id="WP_013459458.1">
    <property type="nucleotide sequence ID" value="NC_014762.1"/>
</dbReference>
<dbReference type="AlphaFoldDB" id="E4U0G4"/>
<dbReference type="Gene3D" id="1.10.760.10">
    <property type="entry name" value="Cytochrome c-like domain"/>
    <property type="match status" value="1"/>
</dbReference>
<gene>
    <name evidence="2" type="ordered locus">Sulku_0595</name>
</gene>
<organism evidence="2 3">
    <name type="scientific">Sulfuricurvum kujiense (strain ATCC BAA-921 / DSM 16994 / JCM 11577 / YK-1)</name>
    <dbReference type="NCBI Taxonomy" id="709032"/>
    <lineage>
        <taxon>Bacteria</taxon>
        <taxon>Pseudomonadati</taxon>
        <taxon>Campylobacterota</taxon>
        <taxon>Epsilonproteobacteria</taxon>
        <taxon>Campylobacterales</taxon>
        <taxon>Sulfurimonadaceae</taxon>
        <taxon>Sulfuricurvum</taxon>
    </lineage>
</organism>
<dbReference type="eggNOG" id="COG2010">
    <property type="taxonomic scope" value="Bacteria"/>
</dbReference>
<dbReference type="EMBL" id="CP002355">
    <property type="protein sequence ID" value="ADR33261.1"/>
    <property type="molecule type" value="Genomic_DNA"/>
</dbReference>
<dbReference type="GO" id="GO:0050310">
    <property type="term" value="F:sulfite dehydrogenase activity"/>
    <property type="evidence" value="ECO:0007669"/>
    <property type="project" value="UniProtKB-EC"/>
</dbReference>
<dbReference type="HOGENOM" id="CLU_155036_1_0_7"/>
<feature type="signal peptide" evidence="1">
    <location>
        <begin position="1"/>
        <end position="19"/>
    </location>
</feature>
<sequence length="107" mass="12194">MKMKLLISALLLSTSALFAQVAKPIETPYVDYPIEAGDHDEVAQQYCLICHSFGYVLNQGKKSRPYWTGTVQKMVNEFKAPIPKEDQQTIINYLVKHYGYEVQSGQH</sequence>
<dbReference type="GO" id="GO:0009055">
    <property type="term" value="F:electron transfer activity"/>
    <property type="evidence" value="ECO:0007669"/>
    <property type="project" value="InterPro"/>
</dbReference>
<proteinExistence type="predicted"/>
<keyword evidence="1" id="KW-0732">Signal</keyword>
<evidence type="ECO:0000313" key="3">
    <source>
        <dbReference type="Proteomes" id="UP000008721"/>
    </source>
</evidence>
<keyword evidence="2" id="KW-0560">Oxidoreductase</keyword>
<dbReference type="Proteomes" id="UP000008721">
    <property type="component" value="Chromosome"/>
</dbReference>
<keyword evidence="3" id="KW-1185">Reference proteome</keyword>
<dbReference type="KEGG" id="sku:Sulku_0595"/>
<reference evidence="2 3" key="1">
    <citation type="journal article" date="2012" name="Stand. Genomic Sci.">
        <title>Complete genome sequence of the sulfur compounds oxidizing chemolithoautotroph Sulfuricurvum kujiense type strain (YK-1(T)).</title>
        <authorList>
            <person name="Han C."/>
            <person name="Kotsyurbenko O."/>
            <person name="Chertkov O."/>
            <person name="Held B."/>
            <person name="Lapidus A."/>
            <person name="Nolan M."/>
            <person name="Lucas S."/>
            <person name="Hammon N."/>
            <person name="Deshpande S."/>
            <person name="Cheng J.F."/>
            <person name="Tapia R."/>
            <person name="Goodwin L.A."/>
            <person name="Pitluck S."/>
            <person name="Liolios K."/>
            <person name="Pagani I."/>
            <person name="Ivanova N."/>
            <person name="Mavromatis K."/>
            <person name="Mikhailova N."/>
            <person name="Pati A."/>
            <person name="Chen A."/>
            <person name="Palaniappan K."/>
            <person name="Land M."/>
            <person name="Hauser L."/>
            <person name="Chang Y.J."/>
            <person name="Jeffries C.D."/>
            <person name="Brambilla E.M."/>
            <person name="Rohde M."/>
            <person name="Spring S."/>
            <person name="Sikorski J."/>
            <person name="Goker M."/>
            <person name="Woyke T."/>
            <person name="Bristow J."/>
            <person name="Eisen J.A."/>
            <person name="Markowitz V."/>
            <person name="Hugenholtz P."/>
            <person name="Kyrpides N.C."/>
            <person name="Klenk H.P."/>
            <person name="Detter J.C."/>
        </authorList>
    </citation>
    <scope>NUCLEOTIDE SEQUENCE [LARGE SCALE GENOMIC DNA]</scope>
    <source>
        <strain evidence="3">ATCC BAA-921 / DSM 16994 / JCM 11577 / YK-1</strain>
    </source>
</reference>
<dbReference type="EC" id="1.8.2.1" evidence="2"/>
<name>E4U0G4_SULKY</name>